<dbReference type="Proteomes" id="UP001254165">
    <property type="component" value="Unassembled WGS sequence"/>
</dbReference>
<dbReference type="RefSeq" id="WP_315623060.1">
    <property type="nucleotide sequence ID" value="NZ_JAUHMF010000001.1"/>
</dbReference>
<evidence type="ECO:0000259" key="1">
    <source>
        <dbReference type="PROSITE" id="PS50878"/>
    </source>
</evidence>
<proteinExistence type="predicted"/>
<accession>A0ABU3NKA7</accession>
<protein>
    <recommendedName>
        <fullName evidence="1">Reverse transcriptase domain-containing protein</fullName>
    </recommendedName>
</protein>
<comment type="caution">
    <text evidence="2">The sequence shown here is derived from an EMBL/GenBank/DDBJ whole genome shotgun (WGS) entry which is preliminary data.</text>
</comment>
<organism evidence="2 3">
    <name type="scientific">Thermanaerothrix solaris</name>
    <dbReference type="NCBI Taxonomy" id="3058434"/>
    <lineage>
        <taxon>Bacteria</taxon>
        <taxon>Bacillati</taxon>
        <taxon>Chloroflexota</taxon>
        <taxon>Anaerolineae</taxon>
        <taxon>Anaerolineales</taxon>
        <taxon>Anaerolineaceae</taxon>
        <taxon>Thermanaerothrix</taxon>
    </lineage>
</organism>
<keyword evidence="3" id="KW-1185">Reference proteome</keyword>
<gene>
    <name evidence="2" type="ORF">QYE77_00060</name>
</gene>
<name>A0ABU3NKA7_9CHLR</name>
<evidence type="ECO:0000313" key="3">
    <source>
        <dbReference type="Proteomes" id="UP001254165"/>
    </source>
</evidence>
<sequence>MVDDLRLRMLDDLLAAERNFRDLAERKVRALTGVLTELAYRLAGEKLEQMRQLDPSAPSSWKPEEWRSFFLSISLTSQGEGWGKANGSGQAAEIAALQAKIAALERELARVRERGYEVPPVERVAQVNPLLVSAGEGRLAGFTLPKIPKAWEHRWQVRAEMSKADAELHLKRRGMVLKCLAEGLSVQVEIGRYVGGATGAQYRSGAIRRVFEALEESGLIVRQTLTLQVTGSLPTRLAVARLSEEGKRFCRALGWPVVESDWERLIRLHEGEKQEGHTLAVLLFASAARLRGWTVEVLPEVQGKARPDMVITRGEQRLYVEVETGTRLHDGNAKWRMNAELNGGRVALVARNVEERGVLVADCRHAAEHGHATDVETLIAGRLVAVSEGDPLWAEEW</sequence>
<reference evidence="2 3" key="1">
    <citation type="submission" date="2023-07" db="EMBL/GenBank/DDBJ databases">
        <title>Novel species of Thermanaerothrix with wide hydrolytic capabilities.</title>
        <authorList>
            <person name="Zayulina K.S."/>
            <person name="Podosokorskaya O.A."/>
            <person name="Elcheninov A.G."/>
        </authorList>
    </citation>
    <scope>NUCLEOTIDE SEQUENCE [LARGE SCALE GENOMIC DNA]</scope>
    <source>
        <strain evidence="2 3">4228-RoL</strain>
    </source>
</reference>
<dbReference type="InterPro" id="IPR000477">
    <property type="entry name" value="RT_dom"/>
</dbReference>
<dbReference type="PROSITE" id="PS50878">
    <property type="entry name" value="RT_POL"/>
    <property type="match status" value="1"/>
</dbReference>
<evidence type="ECO:0000313" key="2">
    <source>
        <dbReference type="EMBL" id="MDT8896643.1"/>
    </source>
</evidence>
<feature type="domain" description="Reverse transcriptase" evidence="1">
    <location>
        <begin position="1"/>
        <end position="75"/>
    </location>
</feature>
<dbReference type="EMBL" id="JAUHMF010000001">
    <property type="protein sequence ID" value="MDT8896643.1"/>
    <property type="molecule type" value="Genomic_DNA"/>
</dbReference>